<name>A0AAN6KJ80_9PEZI</name>
<dbReference type="InterPro" id="IPR053178">
    <property type="entry name" value="Osmoadaptation_assoc"/>
</dbReference>
<comment type="caution">
    <text evidence="2">The sequence shown here is derived from an EMBL/GenBank/DDBJ whole genome shotgun (WGS) entry which is preliminary data.</text>
</comment>
<evidence type="ECO:0008006" key="4">
    <source>
        <dbReference type="Google" id="ProtNLM"/>
    </source>
</evidence>
<feature type="compositionally biased region" description="Polar residues" evidence="1">
    <location>
        <begin position="25"/>
        <end position="45"/>
    </location>
</feature>
<evidence type="ECO:0000313" key="2">
    <source>
        <dbReference type="EMBL" id="KAK0985441.1"/>
    </source>
</evidence>
<proteinExistence type="predicted"/>
<sequence length="616" mass="68703">MRHEYAMPIRLRAMRLGGGAVFPQKKNTSTPRPSPAQWQEDSSTQPLVGAGIERTSAEDVAVRVEPLSKAARVPRIVHARVDAVEKDRLLFFETVAAVRSLAMINSPAAFREQLFMNFTTKFAIVATMTNGGDILDMLHAWFTPHGKAMVAATDCLLLTQYAHDSNQLHQYKSEGTKQHTLAINALRISLSKPEAVNDDDALSATDALGVCEAMGLGELLTGIPQGQDAWRQHSRGLCTLIKLRGPQCLSSPSAHVHGMVFNAMHAGLGDSITSRKAFPLSGPDWQQALESSCSGRVWCMYHMVCEFPGFLERMDNMPYSKAPQDEAMEVLTGLIDIQHKLQEWLFSWYQEMLGLPFHADSITSYPSFIADHGPLADQFPIVYSFPTFVEAIGMMGYWTMLLLVQEAIYDLSIRSYALEHTTPHQRDMFCANAYESADAICQCAPYYVSPKSASEEGQWQSAGGTLDLYSSMFWSVRWYEKHNDTSKLDFCKSVLEHRTLGQAAETTPVDDWWVLGKVFLLQRLVWRECIGPAVCALRRVRSVPDRCSMPASSSASLSSWEMLTPDSSVLLASHRRSESVMSDLAVGQSPDRPRPMMRATRSGPFLFHWTTEAEDI</sequence>
<dbReference type="Proteomes" id="UP001175353">
    <property type="component" value="Unassembled WGS sequence"/>
</dbReference>
<dbReference type="AlphaFoldDB" id="A0AAN6KJ80"/>
<keyword evidence="3" id="KW-1185">Reference proteome</keyword>
<dbReference type="PANTHER" id="PTHR38111">
    <property type="entry name" value="ZN(2)-C6 FUNGAL-TYPE DOMAIN-CONTAINING PROTEIN-RELATED"/>
    <property type="match status" value="1"/>
</dbReference>
<accession>A0AAN6KJ80</accession>
<gene>
    <name evidence="2" type="ORF">LTR91_010558</name>
</gene>
<reference evidence="2" key="1">
    <citation type="submission" date="2023-06" db="EMBL/GenBank/DDBJ databases">
        <title>Black Yeasts Isolated from many extreme environments.</title>
        <authorList>
            <person name="Coleine C."/>
            <person name="Stajich J.E."/>
            <person name="Selbmann L."/>
        </authorList>
    </citation>
    <scope>NUCLEOTIDE SEQUENCE</scope>
    <source>
        <strain evidence="2">CCFEE 5200</strain>
    </source>
</reference>
<evidence type="ECO:0000313" key="3">
    <source>
        <dbReference type="Proteomes" id="UP001175353"/>
    </source>
</evidence>
<dbReference type="PANTHER" id="PTHR38111:SF2">
    <property type="entry name" value="FINGER DOMAIN PROTEIN, PUTATIVE (AFU_ORTHOLOGUE AFUA_1G01560)-RELATED"/>
    <property type="match status" value="1"/>
</dbReference>
<organism evidence="2 3">
    <name type="scientific">Friedmanniomyces endolithicus</name>
    <dbReference type="NCBI Taxonomy" id="329885"/>
    <lineage>
        <taxon>Eukaryota</taxon>
        <taxon>Fungi</taxon>
        <taxon>Dikarya</taxon>
        <taxon>Ascomycota</taxon>
        <taxon>Pezizomycotina</taxon>
        <taxon>Dothideomycetes</taxon>
        <taxon>Dothideomycetidae</taxon>
        <taxon>Mycosphaerellales</taxon>
        <taxon>Teratosphaeriaceae</taxon>
        <taxon>Friedmanniomyces</taxon>
    </lineage>
</organism>
<feature type="region of interest" description="Disordered" evidence="1">
    <location>
        <begin position="21"/>
        <end position="45"/>
    </location>
</feature>
<dbReference type="EMBL" id="JAUJLE010000092">
    <property type="protein sequence ID" value="KAK0985441.1"/>
    <property type="molecule type" value="Genomic_DNA"/>
</dbReference>
<evidence type="ECO:0000256" key="1">
    <source>
        <dbReference type="SAM" id="MobiDB-lite"/>
    </source>
</evidence>
<protein>
    <recommendedName>
        <fullName evidence="4">Transcription factor domain-containing protein</fullName>
    </recommendedName>
</protein>